<feature type="transmembrane region" description="Helical" evidence="1">
    <location>
        <begin position="90"/>
        <end position="111"/>
    </location>
</feature>
<dbReference type="RefSeq" id="WP_019891192.1">
    <property type="nucleotide sequence ID" value="NZ_BMQQ01000001.1"/>
</dbReference>
<feature type="transmembrane region" description="Helical" evidence="1">
    <location>
        <begin position="251"/>
        <end position="269"/>
    </location>
</feature>
<keyword evidence="1" id="KW-0812">Transmembrane</keyword>
<proteinExistence type="predicted"/>
<feature type="transmembrane region" description="Helical" evidence="1">
    <location>
        <begin position="300"/>
        <end position="317"/>
    </location>
</feature>
<keyword evidence="3" id="KW-1185">Reference proteome</keyword>
<feature type="transmembrane region" description="Helical" evidence="1">
    <location>
        <begin position="21"/>
        <end position="42"/>
    </location>
</feature>
<evidence type="ECO:0000256" key="1">
    <source>
        <dbReference type="SAM" id="Phobius"/>
    </source>
</evidence>
<gene>
    <name evidence="2" type="ORF">GCM10014713_05120</name>
</gene>
<sequence>MIVRLAGPSAVGRRVTGGARLPLMVTVAVVPLYALWACWLATGAGDLAAQIAWAQFADRHPGGAYNFSWYGGMHAANYSLLTPHLMAAAGVRPVSVAAGLAGTWAMTRLVAGAPGLRAPLWPALLGAVTLWCNIASGRTTFAVGLAAALVACLLTRRPGPAALAATVTALTSPLAGLFLLAVGAAQLFLRRWRPAVALLAPLSVVQLGVALAFPFWGEQPMTAGALALPLTASVVFWAAAPRSWAPARGCAALYGAGVVLAFLIPSPVGSNADRLALVAAPTALLAVFLARPAPYRRGPLAVALVATALATSVWVLGRSADDLRHSTQVPAWASHTRAVTAQLRRLGAHRGRIEVVPARNHREAWLMARHFQLARGWNRQLDVERGRLFYDGTLSPSTYRAWLDHWAVGHIALHSGPPDGPAAAEAALIRSRPPWLKPVWQDEHWTIFAVDDAVPLARPGRAALATASEVVVDVDGPGPVTVRVRYSPWLRADRGARVEPAGSWVRLHAPGPGRYRLHAPYLTGLFGTVPPAAD</sequence>
<feature type="transmembrane region" description="Helical" evidence="1">
    <location>
        <begin position="275"/>
        <end position="293"/>
    </location>
</feature>
<feature type="transmembrane region" description="Helical" evidence="1">
    <location>
        <begin position="196"/>
        <end position="216"/>
    </location>
</feature>
<dbReference type="EMBL" id="BMQQ01000001">
    <property type="protein sequence ID" value="GGT15312.1"/>
    <property type="molecule type" value="Genomic_DNA"/>
</dbReference>
<reference evidence="2" key="2">
    <citation type="submission" date="2020-09" db="EMBL/GenBank/DDBJ databases">
        <authorList>
            <person name="Sun Q."/>
            <person name="Ohkuma M."/>
        </authorList>
    </citation>
    <scope>NUCLEOTIDE SEQUENCE</scope>
    <source>
        <strain evidence="2">JCM 3172</strain>
    </source>
</reference>
<keyword evidence="1" id="KW-0472">Membrane</keyword>
<feature type="transmembrane region" description="Helical" evidence="1">
    <location>
        <begin position="222"/>
        <end position="239"/>
    </location>
</feature>
<accession>A0A918GWJ7</accession>
<dbReference type="Proteomes" id="UP000619486">
    <property type="component" value="Unassembled WGS sequence"/>
</dbReference>
<dbReference type="AlphaFoldDB" id="A0A918GWJ7"/>
<evidence type="ECO:0000313" key="2">
    <source>
        <dbReference type="EMBL" id="GGT15312.1"/>
    </source>
</evidence>
<evidence type="ECO:0000313" key="3">
    <source>
        <dbReference type="Proteomes" id="UP000619486"/>
    </source>
</evidence>
<organism evidence="2 3">
    <name type="scientific">Streptomyces purpureus</name>
    <dbReference type="NCBI Taxonomy" id="1951"/>
    <lineage>
        <taxon>Bacteria</taxon>
        <taxon>Bacillati</taxon>
        <taxon>Actinomycetota</taxon>
        <taxon>Actinomycetes</taxon>
        <taxon>Kitasatosporales</taxon>
        <taxon>Streptomycetaceae</taxon>
        <taxon>Streptomyces</taxon>
    </lineage>
</organism>
<keyword evidence="1" id="KW-1133">Transmembrane helix</keyword>
<feature type="transmembrane region" description="Helical" evidence="1">
    <location>
        <begin position="162"/>
        <end position="189"/>
    </location>
</feature>
<feature type="transmembrane region" description="Helical" evidence="1">
    <location>
        <begin position="123"/>
        <end position="150"/>
    </location>
</feature>
<name>A0A918GWJ7_9ACTN</name>
<reference evidence="2" key="1">
    <citation type="journal article" date="2014" name="Int. J. Syst. Evol. Microbiol.">
        <title>Complete genome sequence of Corynebacterium casei LMG S-19264T (=DSM 44701T), isolated from a smear-ripened cheese.</title>
        <authorList>
            <consortium name="US DOE Joint Genome Institute (JGI-PGF)"/>
            <person name="Walter F."/>
            <person name="Albersmeier A."/>
            <person name="Kalinowski J."/>
            <person name="Ruckert C."/>
        </authorList>
    </citation>
    <scope>NUCLEOTIDE SEQUENCE</scope>
    <source>
        <strain evidence="2">JCM 3172</strain>
    </source>
</reference>
<protein>
    <submittedName>
        <fullName evidence="2">Uncharacterized protein</fullName>
    </submittedName>
</protein>
<comment type="caution">
    <text evidence="2">The sequence shown here is derived from an EMBL/GenBank/DDBJ whole genome shotgun (WGS) entry which is preliminary data.</text>
</comment>